<protein>
    <submittedName>
        <fullName evidence="5">ABC transporter permease</fullName>
    </submittedName>
</protein>
<name>A0A1C3D6P8_GEOTH</name>
<evidence type="ECO:0000313" key="5">
    <source>
        <dbReference type="EMBL" id="AWO73708.1"/>
    </source>
</evidence>
<dbReference type="GO" id="GO:0140359">
    <property type="term" value="F:ABC-type transporter activity"/>
    <property type="evidence" value="ECO:0007669"/>
    <property type="project" value="InterPro"/>
</dbReference>
<keyword evidence="2" id="KW-0812">Transmembrane</keyword>
<dbReference type="GO" id="GO:0016020">
    <property type="term" value="C:membrane"/>
    <property type="evidence" value="ECO:0007669"/>
    <property type="project" value="UniProtKB-SubCell"/>
</dbReference>
<dbReference type="Pfam" id="PF01061">
    <property type="entry name" value="ABC2_membrane"/>
    <property type="match status" value="1"/>
</dbReference>
<keyword evidence="3" id="KW-1133">Transmembrane helix</keyword>
<comment type="subcellular location">
    <subcellularLocation>
        <location evidence="1">Membrane</location>
        <topology evidence="1">Multi-pass membrane protein</topology>
    </subcellularLocation>
</comment>
<keyword evidence="4" id="KW-0472">Membrane</keyword>
<dbReference type="InterPro" id="IPR013525">
    <property type="entry name" value="ABC2_TM"/>
</dbReference>
<dbReference type="PANTHER" id="PTHR43229:SF6">
    <property type="entry name" value="ABC-TYPE MULTIDRUG TRANSPORT SYSTEM, PERMEASE COMPONENT"/>
    <property type="match status" value="1"/>
</dbReference>
<dbReference type="InterPro" id="IPR051784">
    <property type="entry name" value="Nod_factor_ABC_transporter"/>
</dbReference>
<proteinExistence type="predicted"/>
<organism evidence="5 6">
    <name type="scientific">Geobacillus thermoleovorans</name>
    <name type="common">Bacillus thermoleovorans</name>
    <dbReference type="NCBI Taxonomy" id="33941"/>
    <lineage>
        <taxon>Bacteria</taxon>
        <taxon>Bacillati</taxon>
        <taxon>Bacillota</taxon>
        <taxon>Bacilli</taxon>
        <taxon>Bacillales</taxon>
        <taxon>Anoxybacillaceae</taxon>
        <taxon>Geobacillus</taxon>
        <taxon>Geobacillus thermoleovorans group</taxon>
    </lineage>
</organism>
<evidence type="ECO:0000313" key="6">
    <source>
        <dbReference type="Proteomes" id="UP000246996"/>
    </source>
</evidence>
<reference evidence="6" key="1">
    <citation type="submission" date="2018-02" db="EMBL/GenBank/DDBJ databases">
        <title>The complete genome of bacterial strain SGAirxxxx.</title>
        <authorList>
            <person name="Schuster S.C."/>
        </authorList>
    </citation>
    <scope>NUCLEOTIDE SEQUENCE [LARGE SCALE GENOMIC DNA]</scope>
    <source>
        <strain evidence="6">SGAir0734</strain>
    </source>
</reference>
<dbReference type="EMBL" id="CP027303">
    <property type="protein sequence ID" value="AWO73708.1"/>
    <property type="molecule type" value="Genomic_DNA"/>
</dbReference>
<evidence type="ECO:0000256" key="2">
    <source>
        <dbReference type="ARBA" id="ARBA00022692"/>
    </source>
</evidence>
<sequence>MKLIFWPLFVPTYPSKEVSRLPLQILNVVLASFLKKRAEYRRYWFDFTVGLIIKFVFFLGTLYASPIQTGKEATLKLFGFSLWYLSAHLISKLGNTVIEEAYLGTAEQVLSTKTPPWQVLMGVVIAEIALSSVWVVLFFICAALMIGFSEILSGILSMITEIVVFGGVSLIGMTGIGVFILGLSLRLKQVGAVTEVLLYYLLIFSGFFLSSNLLPTAFHILNYFSPLSWAVQGVNEGWPVFFPALGISLLWLAMGSLVLKQQWHWARKNGKIGSYV</sequence>
<dbReference type="Proteomes" id="UP000246996">
    <property type="component" value="Chromosome"/>
</dbReference>
<evidence type="ECO:0000256" key="4">
    <source>
        <dbReference type="ARBA" id="ARBA00023136"/>
    </source>
</evidence>
<gene>
    <name evidence="5" type="ORF">C1N76_03375</name>
</gene>
<dbReference type="PANTHER" id="PTHR43229">
    <property type="entry name" value="NODULATION PROTEIN J"/>
    <property type="match status" value="1"/>
</dbReference>
<dbReference type="KEGG" id="gtk:GT3570_03520"/>
<evidence type="ECO:0000256" key="1">
    <source>
        <dbReference type="ARBA" id="ARBA00004141"/>
    </source>
</evidence>
<evidence type="ECO:0000256" key="3">
    <source>
        <dbReference type="ARBA" id="ARBA00022989"/>
    </source>
</evidence>
<dbReference type="AlphaFoldDB" id="A0A1C3D6P8"/>
<accession>A0A1C3D6P8</accession>